<reference evidence="4" key="1">
    <citation type="journal article" date="2019" name="Int. J. Syst. Evol. Microbiol.">
        <title>The Global Catalogue of Microorganisms (GCM) 10K type strain sequencing project: providing services to taxonomists for standard genome sequencing and annotation.</title>
        <authorList>
            <consortium name="The Broad Institute Genomics Platform"/>
            <consortium name="The Broad Institute Genome Sequencing Center for Infectious Disease"/>
            <person name="Wu L."/>
            <person name="Ma J."/>
        </authorList>
    </citation>
    <scope>NUCLEOTIDE SEQUENCE [LARGE SCALE GENOMIC DNA]</scope>
    <source>
        <strain evidence="4">CGMCC 4.7181</strain>
    </source>
</reference>
<keyword evidence="1" id="KW-0175">Coiled coil</keyword>
<feature type="transmembrane region" description="Helical" evidence="2">
    <location>
        <begin position="50"/>
        <end position="72"/>
    </location>
</feature>
<accession>A0ABQ2MYJ1</accession>
<evidence type="ECO:0000313" key="3">
    <source>
        <dbReference type="EMBL" id="GGO60380.1"/>
    </source>
</evidence>
<proteinExistence type="predicted"/>
<comment type="caution">
    <text evidence="3">The sequence shown here is derived from an EMBL/GenBank/DDBJ whole genome shotgun (WGS) entry which is preliminary data.</text>
</comment>
<gene>
    <name evidence="3" type="ORF">GCM10010910_05670</name>
</gene>
<keyword evidence="2" id="KW-0472">Membrane</keyword>
<protein>
    <recommendedName>
        <fullName evidence="5">Peptidoglycan binding domain-containing protein</fullName>
    </recommendedName>
</protein>
<evidence type="ECO:0008006" key="5">
    <source>
        <dbReference type="Google" id="ProtNLM"/>
    </source>
</evidence>
<dbReference type="EMBL" id="BMMQ01000002">
    <property type="protein sequence ID" value="GGO60380.1"/>
    <property type="molecule type" value="Genomic_DNA"/>
</dbReference>
<dbReference type="Proteomes" id="UP000638043">
    <property type="component" value="Unassembled WGS sequence"/>
</dbReference>
<keyword evidence="2" id="KW-0812">Transmembrane</keyword>
<evidence type="ECO:0000256" key="1">
    <source>
        <dbReference type="SAM" id="Coils"/>
    </source>
</evidence>
<evidence type="ECO:0000256" key="2">
    <source>
        <dbReference type="SAM" id="Phobius"/>
    </source>
</evidence>
<sequence>MAFRRKKEAPARLDDVDAILADAGDDTEEAPAPSARAGGWGRVVRGNRGLWVTAIVAVVALAGGIALGHFVVSPFDRAAGEAAPPPGLVTVPVEFGELSNDVTIRGDVGYDDAVELKIDTSSFEGAAIVTGQVPERGAELGPLSIALEVTGRPVIVLPGELPAYRTLRIGASGPDVTQLKESLAAVGIDAGDPGSDVFDAATAAGVAALYDQAGYPAPAPEEGAGEAVVVAESGVRDAQQQLADAQAALADAQKGPDEIAIREADGAVDSLWRQVKELEAAGEDASDVRNQMEIAKLQRAQLDVAADTSAEQRMIDAANASLESAQEQLASAQEAVQPYLPASEVLFMSQLPRRVDDVVVSRGDSVSGAAMTVSGATVQLTASAGETESQLLEEGMTASFELPSGAEHAATVTSIGKAEGGRVSIALEPDPLTPEQLDELRGENVRVNIPVGATEGEVLSVPYAALTAGPGGESRVEVVMGDPRDGDEAETRIVTVETGLASGGYVEVSPTDGELQEGDLVVVGS</sequence>
<dbReference type="RefSeq" id="WP_229661095.1">
    <property type="nucleotide sequence ID" value="NZ_BMMQ01000002.1"/>
</dbReference>
<evidence type="ECO:0000313" key="4">
    <source>
        <dbReference type="Proteomes" id="UP000638043"/>
    </source>
</evidence>
<keyword evidence="4" id="KW-1185">Reference proteome</keyword>
<dbReference type="Gene3D" id="1.10.287.620">
    <property type="entry name" value="Helix Hairpins"/>
    <property type="match status" value="1"/>
</dbReference>
<organism evidence="3 4">
    <name type="scientific">Microbacterium nanhaiense</name>
    <dbReference type="NCBI Taxonomy" id="1301026"/>
    <lineage>
        <taxon>Bacteria</taxon>
        <taxon>Bacillati</taxon>
        <taxon>Actinomycetota</taxon>
        <taxon>Actinomycetes</taxon>
        <taxon>Micrococcales</taxon>
        <taxon>Microbacteriaceae</taxon>
        <taxon>Microbacterium</taxon>
    </lineage>
</organism>
<feature type="coiled-coil region" evidence="1">
    <location>
        <begin position="235"/>
        <end position="335"/>
    </location>
</feature>
<dbReference type="Gene3D" id="2.40.420.20">
    <property type="match status" value="1"/>
</dbReference>
<keyword evidence="2" id="KW-1133">Transmembrane helix</keyword>
<name>A0ABQ2MYJ1_9MICO</name>